<protein>
    <submittedName>
        <fullName evidence="3">Uncharacterized protein</fullName>
    </submittedName>
</protein>
<feature type="transmembrane region" description="Helical" evidence="2">
    <location>
        <begin position="328"/>
        <end position="352"/>
    </location>
</feature>
<evidence type="ECO:0000313" key="4">
    <source>
        <dbReference type="Proteomes" id="UP001139031"/>
    </source>
</evidence>
<comment type="caution">
    <text evidence="3">The sequence shown here is derived from an EMBL/GenBank/DDBJ whole genome shotgun (WGS) entry which is preliminary data.</text>
</comment>
<evidence type="ECO:0000313" key="3">
    <source>
        <dbReference type="EMBL" id="MBZ5714519.1"/>
    </source>
</evidence>
<keyword evidence="1" id="KW-0175">Coiled coil</keyword>
<gene>
    <name evidence="3" type="ORF">K7C98_35245</name>
</gene>
<reference evidence="3" key="1">
    <citation type="submission" date="2021-08" db="EMBL/GenBank/DDBJ databases">
        <authorList>
            <person name="Stevens D.C."/>
        </authorList>
    </citation>
    <scope>NUCLEOTIDE SEQUENCE</scope>
    <source>
        <strain evidence="3">DSM 53165</strain>
    </source>
</reference>
<accession>A0ABS7U253</accession>
<dbReference type="PROSITE" id="PS51257">
    <property type="entry name" value="PROKAR_LIPOPROTEIN"/>
    <property type="match status" value="1"/>
</dbReference>
<feature type="coiled-coil region" evidence="1">
    <location>
        <begin position="39"/>
        <end position="80"/>
    </location>
</feature>
<keyword evidence="2" id="KW-0472">Membrane</keyword>
<evidence type="ECO:0000256" key="2">
    <source>
        <dbReference type="SAM" id="Phobius"/>
    </source>
</evidence>
<organism evidence="3 4">
    <name type="scientific">Nannocystis pusilla</name>
    <dbReference type="NCBI Taxonomy" id="889268"/>
    <lineage>
        <taxon>Bacteria</taxon>
        <taxon>Pseudomonadati</taxon>
        <taxon>Myxococcota</taxon>
        <taxon>Polyangia</taxon>
        <taxon>Nannocystales</taxon>
        <taxon>Nannocystaceae</taxon>
        <taxon>Nannocystis</taxon>
    </lineage>
</organism>
<keyword evidence="2" id="KW-1133">Transmembrane helix</keyword>
<proteinExistence type="predicted"/>
<evidence type="ECO:0000256" key="1">
    <source>
        <dbReference type="SAM" id="Coils"/>
    </source>
</evidence>
<dbReference type="Proteomes" id="UP001139031">
    <property type="component" value="Unassembled WGS sequence"/>
</dbReference>
<name>A0ABS7U253_9BACT</name>
<dbReference type="RefSeq" id="WP_224196253.1">
    <property type="nucleotide sequence ID" value="NZ_JAIRAU010000048.1"/>
</dbReference>
<dbReference type="EMBL" id="JAIRAU010000048">
    <property type="protein sequence ID" value="MBZ5714519.1"/>
    <property type="molecule type" value="Genomic_DNA"/>
</dbReference>
<sequence>MTRSICVSVALAIGGCRPAEVPMAPSQEVQRQSALGSDYIAAEERKAAAAAELEQAEAARADLEQQIRALERYAADEHAQYTSALAEAQETGRTCRVGFVRLVQLHRYLAQFVAEPHRDAAIEALDRCRTAAAAARTQEHAKALPAARQAFARAVVQGFDESYPHAKGRLTAAVKGTTLRAELRRHAEWQPQDCQREVDAWCASAPPFTAIELRGPQGPFRCRPAATLEEHVAALVRADGLADPWVPAASGRFATPGPGVAALDSGELARLRGNLDGATQRVQAGRAAHTHASQDVDAVAAELRGLEEAGVVDAEHRNLREKKKYNRMVIASIPLNLGGVVFVLVGLFSLMARQNIVDGTRQFDSPSAYDAALRRTTRNSILGYGVGLPLIAAGLTLALVGARRLHRLNRLTLSGDGIGLRF</sequence>
<feature type="transmembrane region" description="Helical" evidence="2">
    <location>
        <begin position="381"/>
        <end position="402"/>
    </location>
</feature>
<keyword evidence="2" id="KW-0812">Transmembrane</keyword>
<keyword evidence="4" id="KW-1185">Reference proteome</keyword>